<protein>
    <submittedName>
        <fullName evidence="1">Uncharacterized protein</fullName>
    </submittedName>
</protein>
<dbReference type="EMBL" id="CCYA01000265">
    <property type="protein sequence ID" value="CEH17855.1"/>
    <property type="molecule type" value="Genomic_DNA"/>
</dbReference>
<accession>A0A0P1BM31</accession>
<evidence type="ECO:0000313" key="1">
    <source>
        <dbReference type="EMBL" id="CEH17855.1"/>
    </source>
</evidence>
<name>A0A0P1BM31_9BASI</name>
<dbReference type="Proteomes" id="UP000054845">
    <property type="component" value="Unassembled WGS sequence"/>
</dbReference>
<reference evidence="1 2" key="1">
    <citation type="submission" date="2014-09" db="EMBL/GenBank/DDBJ databases">
        <authorList>
            <person name="Magalhaes I.L.F."/>
            <person name="Oliveira U."/>
            <person name="Santos F.R."/>
            <person name="Vidigal T.H.D.A."/>
            <person name="Brescovit A.D."/>
            <person name="Santos A.J."/>
        </authorList>
    </citation>
    <scope>NUCLEOTIDE SEQUENCE [LARGE SCALE GENOMIC DNA]</scope>
</reference>
<organism evidence="1 2">
    <name type="scientific">Ceraceosorus bombacis</name>
    <dbReference type="NCBI Taxonomy" id="401625"/>
    <lineage>
        <taxon>Eukaryota</taxon>
        <taxon>Fungi</taxon>
        <taxon>Dikarya</taxon>
        <taxon>Basidiomycota</taxon>
        <taxon>Ustilaginomycotina</taxon>
        <taxon>Exobasidiomycetes</taxon>
        <taxon>Ceraceosorales</taxon>
        <taxon>Ceraceosoraceae</taxon>
        <taxon>Ceraceosorus</taxon>
    </lineage>
</organism>
<keyword evidence="2" id="KW-1185">Reference proteome</keyword>
<dbReference type="AlphaFoldDB" id="A0A0P1BM31"/>
<proteinExistence type="predicted"/>
<sequence length="62" mass="6953">MRRRHIQKQGYPDSLEAFGSVHWCCRIVSSVSLATGEQKRVDRSQRCRAHAGPCVANASRVV</sequence>
<evidence type="ECO:0000313" key="2">
    <source>
        <dbReference type="Proteomes" id="UP000054845"/>
    </source>
</evidence>